<dbReference type="EMBL" id="VOFY01000001">
    <property type="protein sequence ID" value="KAA8596098.1"/>
    <property type="molecule type" value="Genomic_DNA"/>
</dbReference>
<dbReference type="InterPro" id="IPR038413">
    <property type="entry name" value="FTO_C_sf"/>
</dbReference>
<evidence type="ECO:0000313" key="3">
    <source>
        <dbReference type="EMBL" id="KAA8596098.1"/>
    </source>
</evidence>
<dbReference type="GO" id="GO:0042245">
    <property type="term" value="P:RNA repair"/>
    <property type="evidence" value="ECO:0007669"/>
    <property type="project" value="InterPro"/>
</dbReference>
<evidence type="ECO:0000256" key="1">
    <source>
        <dbReference type="SAM" id="MobiDB-lite"/>
    </source>
</evidence>
<dbReference type="InterPro" id="IPR032868">
    <property type="entry name" value="FTO"/>
</dbReference>
<dbReference type="Pfam" id="PF12934">
    <property type="entry name" value="FTO_CTD"/>
    <property type="match status" value="1"/>
</dbReference>
<dbReference type="PANTHER" id="PTHR31291:SF2">
    <property type="entry name" value="ALPHA-KETOGLUTARATE-DEPENDENT DIOXYGENASE FTO"/>
    <property type="match status" value="1"/>
</dbReference>
<accession>A0A5J5DSH2</accession>
<dbReference type="GO" id="GO:0040014">
    <property type="term" value="P:regulation of multicellular organism growth"/>
    <property type="evidence" value="ECO:0007669"/>
    <property type="project" value="InterPro"/>
</dbReference>
<feature type="non-terminal residue" evidence="3">
    <location>
        <position position="102"/>
    </location>
</feature>
<dbReference type="GO" id="GO:0035516">
    <property type="term" value="F:broad specificity oxidative DNA demethylase activity"/>
    <property type="evidence" value="ECO:0007669"/>
    <property type="project" value="InterPro"/>
</dbReference>
<keyword evidence="4" id="KW-1185">Reference proteome</keyword>
<dbReference type="GO" id="GO:0006307">
    <property type="term" value="P:DNA alkylation repair"/>
    <property type="evidence" value="ECO:0007669"/>
    <property type="project" value="InterPro"/>
</dbReference>
<dbReference type="GO" id="GO:0008198">
    <property type="term" value="F:ferrous iron binding"/>
    <property type="evidence" value="ECO:0007669"/>
    <property type="project" value="TreeGrafter"/>
</dbReference>
<evidence type="ECO:0000259" key="2">
    <source>
        <dbReference type="Pfam" id="PF12934"/>
    </source>
</evidence>
<name>A0A5J5DSH2_9PERO</name>
<reference evidence="3 4" key="1">
    <citation type="submission" date="2019-08" db="EMBL/GenBank/DDBJ databases">
        <title>A chromosome-level genome assembly, high-density linkage maps, and genome scans reveal the genomic architecture of hybrid incompatibilities underlying speciation via character displacement in darters (Percidae: Etheostominae).</title>
        <authorList>
            <person name="Moran R.L."/>
            <person name="Catchen J.M."/>
            <person name="Fuller R.C."/>
        </authorList>
    </citation>
    <scope>NUCLEOTIDE SEQUENCE [LARGE SCALE GENOMIC DNA]</scope>
    <source>
        <strain evidence="3">EspeVRDwgs_2016</strain>
        <tissue evidence="3">Muscle</tissue>
    </source>
</reference>
<dbReference type="GO" id="GO:1990931">
    <property type="term" value="F:mRNA N6-methyladenosine dioxygenase activity"/>
    <property type="evidence" value="ECO:0007669"/>
    <property type="project" value="TreeGrafter"/>
</dbReference>
<evidence type="ECO:0000313" key="4">
    <source>
        <dbReference type="Proteomes" id="UP000327493"/>
    </source>
</evidence>
<dbReference type="Gene3D" id="1.20.58.1470">
    <property type="entry name" value="FTO C-terminal domain"/>
    <property type="match status" value="1"/>
</dbReference>
<dbReference type="PANTHER" id="PTHR31291">
    <property type="entry name" value="ALPHA-KETOGLUTARATE-DEPENDENT DIOXYGENASE FTO"/>
    <property type="match status" value="1"/>
</dbReference>
<proteinExistence type="predicted"/>
<dbReference type="InterPro" id="IPR024366">
    <property type="entry name" value="FTO_C"/>
</dbReference>
<feature type="domain" description="Alpha-ketoglutarate-dependent dioxygenase FTO C-terminal" evidence="2">
    <location>
        <begin position="61"/>
        <end position="101"/>
    </location>
</feature>
<gene>
    <name evidence="3" type="ORF">FQN60_011389</name>
</gene>
<protein>
    <recommendedName>
        <fullName evidence="2">Alpha-ketoglutarate-dependent dioxygenase FTO C-terminal domain-containing protein</fullName>
    </recommendedName>
</protein>
<dbReference type="Proteomes" id="UP000327493">
    <property type="component" value="Chromosome 1"/>
</dbReference>
<feature type="compositionally biased region" description="Basic and acidic residues" evidence="1">
    <location>
        <begin position="33"/>
        <end position="53"/>
    </location>
</feature>
<sequence length="102" mass="11735">MHVTCGLLHFKRAGNKNTPSGGEGSGSAAETVISKRSEGVVGEEKEGGRRMRRGEGGRCFQVEFEWLRQYWFQGQRFARFCSWWTGPMEQLEKDWKLMETMV</sequence>
<comment type="caution">
    <text evidence="3">The sequence shown here is derived from an EMBL/GenBank/DDBJ whole genome shotgun (WGS) entry which is preliminary data.</text>
</comment>
<organism evidence="3 4">
    <name type="scientific">Etheostoma spectabile</name>
    <name type="common">orangethroat darter</name>
    <dbReference type="NCBI Taxonomy" id="54343"/>
    <lineage>
        <taxon>Eukaryota</taxon>
        <taxon>Metazoa</taxon>
        <taxon>Chordata</taxon>
        <taxon>Craniata</taxon>
        <taxon>Vertebrata</taxon>
        <taxon>Euteleostomi</taxon>
        <taxon>Actinopterygii</taxon>
        <taxon>Neopterygii</taxon>
        <taxon>Teleostei</taxon>
        <taxon>Neoteleostei</taxon>
        <taxon>Acanthomorphata</taxon>
        <taxon>Eupercaria</taxon>
        <taxon>Perciformes</taxon>
        <taxon>Percoidei</taxon>
        <taxon>Percidae</taxon>
        <taxon>Etheostomatinae</taxon>
        <taxon>Etheostoma</taxon>
    </lineage>
</organism>
<dbReference type="AlphaFoldDB" id="A0A5J5DSH2"/>
<feature type="region of interest" description="Disordered" evidence="1">
    <location>
        <begin position="13"/>
        <end position="53"/>
    </location>
</feature>